<feature type="chain" id="PRO_5046965384" evidence="2">
    <location>
        <begin position="24"/>
        <end position="697"/>
    </location>
</feature>
<feature type="region of interest" description="Disordered" evidence="1">
    <location>
        <begin position="401"/>
        <end position="432"/>
    </location>
</feature>
<dbReference type="GeneID" id="124294018"/>
<keyword evidence="3" id="KW-1185">Reference proteome</keyword>
<dbReference type="RefSeq" id="XP_046593439.1">
    <property type="nucleotide sequence ID" value="XM_046737483.1"/>
</dbReference>
<feature type="region of interest" description="Disordered" evidence="1">
    <location>
        <begin position="367"/>
        <end position="389"/>
    </location>
</feature>
<reference evidence="4" key="1">
    <citation type="submission" date="2025-08" db="UniProtKB">
        <authorList>
            <consortium name="RefSeq"/>
        </authorList>
    </citation>
    <scope>IDENTIFICATION</scope>
    <source>
        <tissue evidence="4">Thorax and Abdomen</tissue>
    </source>
</reference>
<organism evidence="3 4">
    <name type="scientific">Neodiprion lecontei</name>
    <name type="common">Redheaded pine sawfly</name>
    <dbReference type="NCBI Taxonomy" id="441921"/>
    <lineage>
        <taxon>Eukaryota</taxon>
        <taxon>Metazoa</taxon>
        <taxon>Ecdysozoa</taxon>
        <taxon>Arthropoda</taxon>
        <taxon>Hexapoda</taxon>
        <taxon>Insecta</taxon>
        <taxon>Pterygota</taxon>
        <taxon>Neoptera</taxon>
        <taxon>Endopterygota</taxon>
        <taxon>Hymenoptera</taxon>
        <taxon>Tenthredinoidea</taxon>
        <taxon>Diprionidae</taxon>
        <taxon>Diprioninae</taxon>
        <taxon>Neodiprion</taxon>
    </lineage>
</organism>
<keyword evidence="2" id="KW-0732">Signal</keyword>
<feature type="signal peptide" evidence="2">
    <location>
        <begin position="1"/>
        <end position="23"/>
    </location>
</feature>
<evidence type="ECO:0000256" key="1">
    <source>
        <dbReference type="SAM" id="MobiDB-lite"/>
    </source>
</evidence>
<feature type="compositionally biased region" description="Polar residues" evidence="1">
    <location>
        <begin position="312"/>
        <end position="336"/>
    </location>
</feature>
<feature type="region of interest" description="Disordered" evidence="1">
    <location>
        <begin position="73"/>
        <end position="108"/>
    </location>
</feature>
<protein>
    <submittedName>
        <fullName evidence="4">Uncharacterized protein LOC124294018 isoform X1</fullName>
    </submittedName>
</protein>
<feature type="region of interest" description="Disordered" evidence="1">
    <location>
        <begin position="311"/>
        <end position="342"/>
    </location>
</feature>
<evidence type="ECO:0000313" key="3">
    <source>
        <dbReference type="Proteomes" id="UP000829291"/>
    </source>
</evidence>
<accession>A0ABM3FZJ9</accession>
<proteinExistence type="predicted"/>
<gene>
    <name evidence="4" type="primary">LOC124294018</name>
</gene>
<evidence type="ECO:0000256" key="2">
    <source>
        <dbReference type="SAM" id="SignalP"/>
    </source>
</evidence>
<dbReference type="Proteomes" id="UP000829291">
    <property type="component" value="Chromosome 4"/>
</dbReference>
<sequence length="697" mass="74551">MVKLTFYLYLYVVGLCLVDLSNGKPLARVQRSKHPKVNSIKTPRAIITRDELVALAQYAMRMMASRINITLQPTTISSDSPERPDHPRVTSGIDRPAITTAPPPSVPGIRENVEQTYQEFNEYVNRKSQDPRQRAEGAKNFAVLSQNPLKFSIGHRVQLPTENRPLKSELFTASSESDVDTFLKEYNLEFLPQLAYIPRTETSTGVISSVEHQIIPNNQLLPLSKYVVLADGNKNLGSSSIRVKNLTIENIAPSERGSAVMSVPFEAIITFTRQKPAPSPKLDVDVIPTRDPPDDFPPYFGTILPVERKTSNSRSGSLISRQENNLNPAEDTTNEVNADKMDGDFKPMLKRQAQRKGVLLEMLGVPMKNSEENRNGGEKMTTPSPPDINTSGIMNVVESSSAQLKKGNTVSPETGPMSQRQEIEEEEEDEGSLGSLADLLPLVTPILEDLSDPNTETDLVELLEAGIPLIEGLSQGDEDGEGAIDLVGIVSPVIASLSGPYQNGNGTIFQAILPLILPLISPFIGPIVGPIIQGSSNPDQQSGSSITPLIQAIAGPLSLPTQPGGISIASSLIAGIIASLSKDLKAGAQGGSDISAAISTLVSGVIAGGSAGLSAGHMKQPRPTRTHHGYGTYGQGPVPASSVDTLDLVGSSIKDTLGLSLQLVKSVISSVTEILGASSAEHHRPVYGPPKADHRVT</sequence>
<feature type="compositionally biased region" description="Polar residues" evidence="1">
    <location>
        <begin position="401"/>
        <end position="420"/>
    </location>
</feature>
<name>A0ABM3FZJ9_NEOLC</name>
<evidence type="ECO:0000313" key="4">
    <source>
        <dbReference type="RefSeq" id="XP_046593439.1"/>
    </source>
</evidence>